<keyword evidence="2 9" id="KW-0548">Nucleotidyltransferase</keyword>
<dbReference type="InterPro" id="IPR045865">
    <property type="entry name" value="ACT-like_dom_sf"/>
</dbReference>
<dbReference type="CDD" id="cd05401">
    <property type="entry name" value="NT_GlnE_GlnD_like"/>
    <property type="match status" value="1"/>
</dbReference>
<proteinExistence type="predicted"/>
<evidence type="ECO:0000313" key="9">
    <source>
        <dbReference type="EMBL" id="GIH04453.1"/>
    </source>
</evidence>
<dbReference type="AlphaFoldDB" id="A0A8J3VG38"/>
<dbReference type="Pfam" id="PF08335">
    <property type="entry name" value="GlnD_UR_UTase"/>
    <property type="match status" value="1"/>
</dbReference>
<protein>
    <submittedName>
        <fullName evidence="9">Bifunctional uridylyltransferase/uridylyl-removing enzyme</fullName>
    </submittedName>
</protein>
<dbReference type="GO" id="GO:0016787">
    <property type="term" value="F:hydrolase activity"/>
    <property type="evidence" value="ECO:0007669"/>
    <property type="project" value="UniProtKB-KW"/>
</dbReference>
<dbReference type="Pfam" id="PF01842">
    <property type="entry name" value="ACT"/>
    <property type="match status" value="1"/>
</dbReference>
<dbReference type="CDD" id="cd00077">
    <property type="entry name" value="HDc"/>
    <property type="match status" value="1"/>
</dbReference>
<dbReference type="SUPFAM" id="SSF109604">
    <property type="entry name" value="HD-domain/PDEase-like"/>
    <property type="match status" value="1"/>
</dbReference>
<sequence>MFAQASAASTRSEANIGAAARASRAAALDAWLSGLFPTRPGIALVAVGGLGRRECSPFGDLDLILLHNGVTGVDELAAALWYPIWDAKLGLDHSTRTIAESLDAAHDDVKVALGLLDARPIAGDRLLAEQLARAAHDMWRRTGPRQLSKLRELCEERHRAHGELAYLLEGDLKEAEGGLRDVAVLRGIGLAGVAEAMPPAVRAAASRLFDCRDALHVSVGRRADRLRAQERDPVATLLGLPDGDTLLRRIGLDARTISWTLTDSWRSVQRWRSQLRVGKAAPKRHPLARDVVALDGEVVLARAAIGPRPDPSLSLRVAAAAAQAQMPIARSTLEWLVRFGQPLPVPWPSSARNAFLSLVGSGPALVATWESCDRFGLTGQWLPQWTRLRGTPQHHPVHQYTLDRHLVQAAANAARWTREVSRPDLLVLGALLHDVGKGLPGDHSVVGAPIAAAIATDIGLPPADAATISSVVRNHLLLPEVATRRDLDDPFVIADAARNIGSVATLEILHMLARADAAATGPAAWSSWKGRLIDQLVKRIRSALGGTAPEMRNDPSDALTNGALPVIQVADDWVAMAAPDRVGLLAGMAGCLATHRLEIVAVNSVSLDDRAVIECAVTSRFGASLDRQLLAADLRRVALNQFAVSPRLGIGARRPATVPPRVIWAATDLLELRASDAPGLLYRVASALAALGVDVRLARVSTLGADVVDAFYLTGNFDPAEIEKAVLTAAS</sequence>
<evidence type="ECO:0000256" key="6">
    <source>
        <dbReference type="ARBA" id="ARBA00023268"/>
    </source>
</evidence>
<keyword evidence="10" id="KW-1185">Reference proteome</keyword>
<dbReference type="InterPro" id="IPR003607">
    <property type="entry name" value="HD/PDEase_dom"/>
</dbReference>
<evidence type="ECO:0000256" key="2">
    <source>
        <dbReference type="ARBA" id="ARBA00022695"/>
    </source>
</evidence>
<keyword evidence="5" id="KW-0460">Magnesium</keyword>
<feature type="domain" description="HD" evidence="8">
    <location>
        <begin position="402"/>
        <end position="525"/>
    </location>
</feature>
<dbReference type="PANTHER" id="PTHR47320">
    <property type="entry name" value="BIFUNCTIONAL URIDYLYLTRANSFERASE/URIDYLYL-REMOVING ENZYME"/>
    <property type="match status" value="1"/>
</dbReference>
<evidence type="ECO:0000256" key="3">
    <source>
        <dbReference type="ARBA" id="ARBA00022737"/>
    </source>
</evidence>
<dbReference type="Proteomes" id="UP000612899">
    <property type="component" value="Unassembled WGS sequence"/>
</dbReference>
<dbReference type="EMBL" id="BONY01000013">
    <property type="protein sequence ID" value="GIH04453.1"/>
    <property type="molecule type" value="Genomic_DNA"/>
</dbReference>
<dbReference type="InterPro" id="IPR043519">
    <property type="entry name" value="NT_sf"/>
</dbReference>
<feature type="domain" description="ACT" evidence="7">
    <location>
        <begin position="669"/>
        <end position="731"/>
    </location>
</feature>
<comment type="caution">
    <text evidence="9">The sequence shown here is derived from an EMBL/GenBank/DDBJ whole genome shotgun (WGS) entry which is preliminary data.</text>
</comment>
<dbReference type="PROSITE" id="PS51671">
    <property type="entry name" value="ACT"/>
    <property type="match status" value="1"/>
</dbReference>
<organism evidence="9 10">
    <name type="scientific">Rhizocola hellebori</name>
    <dbReference type="NCBI Taxonomy" id="1392758"/>
    <lineage>
        <taxon>Bacteria</taxon>
        <taxon>Bacillati</taxon>
        <taxon>Actinomycetota</taxon>
        <taxon>Actinomycetes</taxon>
        <taxon>Micromonosporales</taxon>
        <taxon>Micromonosporaceae</taxon>
        <taxon>Rhizocola</taxon>
    </lineage>
</organism>
<dbReference type="RefSeq" id="WP_203908342.1">
    <property type="nucleotide sequence ID" value="NZ_BONY01000013.1"/>
</dbReference>
<name>A0A8J3VG38_9ACTN</name>
<dbReference type="NCBIfam" id="NF002895">
    <property type="entry name" value="PRK03381.1"/>
    <property type="match status" value="1"/>
</dbReference>
<dbReference type="GO" id="GO:0008773">
    <property type="term" value="F:[protein-PII] uridylyltransferase activity"/>
    <property type="evidence" value="ECO:0007669"/>
    <property type="project" value="InterPro"/>
</dbReference>
<dbReference type="SUPFAM" id="SSF55021">
    <property type="entry name" value="ACT-like"/>
    <property type="match status" value="1"/>
</dbReference>
<evidence type="ECO:0000259" key="7">
    <source>
        <dbReference type="PROSITE" id="PS51671"/>
    </source>
</evidence>
<dbReference type="InterPro" id="IPR010043">
    <property type="entry name" value="UTase/UR"/>
</dbReference>
<accession>A0A8J3VG38</accession>
<dbReference type="InterPro" id="IPR006674">
    <property type="entry name" value="HD_domain"/>
</dbReference>
<evidence type="ECO:0000259" key="8">
    <source>
        <dbReference type="PROSITE" id="PS51831"/>
    </source>
</evidence>
<dbReference type="Pfam" id="PF01966">
    <property type="entry name" value="HD"/>
    <property type="match status" value="1"/>
</dbReference>
<evidence type="ECO:0000256" key="4">
    <source>
        <dbReference type="ARBA" id="ARBA00022801"/>
    </source>
</evidence>
<evidence type="ECO:0000313" key="10">
    <source>
        <dbReference type="Proteomes" id="UP000612899"/>
    </source>
</evidence>
<dbReference type="SUPFAM" id="SSF81301">
    <property type="entry name" value="Nucleotidyltransferase"/>
    <property type="match status" value="1"/>
</dbReference>
<evidence type="ECO:0000256" key="5">
    <source>
        <dbReference type="ARBA" id="ARBA00022842"/>
    </source>
</evidence>
<dbReference type="InterPro" id="IPR013546">
    <property type="entry name" value="PII_UdlTrfase/GS_AdlTrfase"/>
</dbReference>
<keyword evidence="4" id="KW-0378">Hydrolase</keyword>
<keyword evidence="6" id="KW-0511">Multifunctional enzyme</keyword>
<dbReference type="CDD" id="cd04899">
    <property type="entry name" value="ACT_ACR-UUR-like_2"/>
    <property type="match status" value="1"/>
</dbReference>
<dbReference type="InterPro" id="IPR002912">
    <property type="entry name" value="ACT_dom"/>
</dbReference>
<dbReference type="PANTHER" id="PTHR47320:SF1">
    <property type="entry name" value="BIFUNCTIONAL URIDYLYLTRANSFERASE_URIDYLYL-REMOVING ENZYME"/>
    <property type="match status" value="1"/>
</dbReference>
<evidence type="ECO:0000256" key="1">
    <source>
        <dbReference type="ARBA" id="ARBA00022679"/>
    </source>
</evidence>
<dbReference type="Gene3D" id="1.10.3090.10">
    <property type="entry name" value="cca-adding enzyme, domain 2"/>
    <property type="match status" value="1"/>
</dbReference>
<dbReference type="PROSITE" id="PS51831">
    <property type="entry name" value="HD"/>
    <property type="match status" value="1"/>
</dbReference>
<dbReference type="SMART" id="SM00471">
    <property type="entry name" value="HDc"/>
    <property type="match status" value="1"/>
</dbReference>
<keyword evidence="3" id="KW-0677">Repeat</keyword>
<reference evidence="9" key="1">
    <citation type="submission" date="2021-01" db="EMBL/GenBank/DDBJ databases">
        <title>Whole genome shotgun sequence of Rhizocola hellebori NBRC 109834.</title>
        <authorList>
            <person name="Komaki H."/>
            <person name="Tamura T."/>
        </authorList>
    </citation>
    <scope>NUCLEOTIDE SEQUENCE</scope>
    <source>
        <strain evidence="9">NBRC 109834</strain>
    </source>
</reference>
<gene>
    <name evidence="9" type="primary">glnD</name>
    <name evidence="9" type="ORF">Rhe02_25200</name>
</gene>
<keyword evidence="1" id="KW-0808">Transferase</keyword>